<dbReference type="EMBL" id="JAWQEG010003248">
    <property type="protein sequence ID" value="KAK3867257.1"/>
    <property type="molecule type" value="Genomic_DNA"/>
</dbReference>
<evidence type="ECO:0000313" key="2">
    <source>
        <dbReference type="Proteomes" id="UP001286313"/>
    </source>
</evidence>
<gene>
    <name evidence="1" type="ORF">Pcinc_027271</name>
</gene>
<comment type="caution">
    <text evidence="1">The sequence shown here is derived from an EMBL/GenBank/DDBJ whole genome shotgun (WGS) entry which is preliminary data.</text>
</comment>
<proteinExistence type="predicted"/>
<name>A0AAE1F5P0_PETCI</name>
<reference evidence="1" key="1">
    <citation type="submission" date="2023-10" db="EMBL/GenBank/DDBJ databases">
        <title>Genome assemblies of two species of porcelain crab, Petrolisthes cinctipes and Petrolisthes manimaculis (Anomura: Porcellanidae).</title>
        <authorList>
            <person name="Angst P."/>
        </authorList>
    </citation>
    <scope>NUCLEOTIDE SEQUENCE</scope>
    <source>
        <strain evidence="1">PB745_01</strain>
        <tissue evidence="1">Gill</tissue>
    </source>
</reference>
<organism evidence="1 2">
    <name type="scientific">Petrolisthes cinctipes</name>
    <name type="common">Flat porcelain crab</name>
    <dbReference type="NCBI Taxonomy" id="88211"/>
    <lineage>
        <taxon>Eukaryota</taxon>
        <taxon>Metazoa</taxon>
        <taxon>Ecdysozoa</taxon>
        <taxon>Arthropoda</taxon>
        <taxon>Crustacea</taxon>
        <taxon>Multicrustacea</taxon>
        <taxon>Malacostraca</taxon>
        <taxon>Eumalacostraca</taxon>
        <taxon>Eucarida</taxon>
        <taxon>Decapoda</taxon>
        <taxon>Pleocyemata</taxon>
        <taxon>Anomura</taxon>
        <taxon>Galatheoidea</taxon>
        <taxon>Porcellanidae</taxon>
        <taxon>Petrolisthes</taxon>
    </lineage>
</organism>
<sequence>MVTTVLRDLTDIHDGTNVKIATHIFALDGTKTNRILKSLSRRNRRQKVNNILYHYTRIQLICYVML</sequence>
<accession>A0AAE1F5P0</accession>
<dbReference type="AlphaFoldDB" id="A0AAE1F5P0"/>
<evidence type="ECO:0000313" key="1">
    <source>
        <dbReference type="EMBL" id="KAK3867257.1"/>
    </source>
</evidence>
<keyword evidence="2" id="KW-1185">Reference proteome</keyword>
<protein>
    <submittedName>
        <fullName evidence="1">Uncharacterized protein</fullName>
    </submittedName>
</protein>
<dbReference type="Proteomes" id="UP001286313">
    <property type="component" value="Unassembled WGS sequence"/>
</dbReference>